<dbReference type="Proteomes" id="UP000184420">
    <property type="component" value="Unassembled WGS sequence"/>
</dbReference>
<keyword evidence="3" id="KW-1185">Reference proteome</keyword>
<protein>
    <submittedName>
        <fullName evidence="2">Uncharacterized membrane protein</fullName>
    </submittedName>
</protein>
<evidence type="ECO:0000256" key="1">
    <source>
        <dbReference type="SAM" id="Phobius"/>
    </source>
</evidence>
<evidence type="ECO:0000313" key="2">
    <source>
        <dbReference type="EMBL" id="SHM82257.1"/>
    </source>
</evidence>
<keyword evidence="1" id="KW-1133">Transmembrane helix</keyword>
<feature type="transmembrane region" description="Helical" evidence="1">
    <location>
        <begin position="129"/>
        <end position="149"/>
    </location>
</feature>
<reference evidence="2 3" key="1">
    <citation type="submission" date="2016-11" db="EMBL/GenBank/DDBJ databases">
        <authorList>
            <person name="Jaros S."/>
            <person name="Januszkiewicz K."/>
            <person name="Wedrychowicz H."/>
        </authorList>
    </citation>
    <scope>NUCLEOTIDE SEQUENCE [LARGE SCALE GENOMIC DNA]</scope>
    <source>
        <strain evidence="2 3">DSM 27406</strain>
    </source>
</reference>
<proteinExistence type="predicted"/>
<accession>A0A1M7LVJ4</accession>
<dbReference type="EMBL" id="FRBL01000011">
    <property type="protein sequence ID" value="SHM82257.1"/>
    <property type="molecule type" value="Genomic_DNA"/>
</dbReference>
<feature type="transmembrane region" description="Helical" evidence="1">
    <location>
        <begin position="66"/>
        <end position="84"/>
    </location>
</feature>
<dbReference type="PANTHER" id="PTHR36974">
    <property type="entry name" value="MEMBRANE PROTEIN-RELATED"/>
    <property type="match status" value="1"/>
</dbReference>
<dbReference type="AlphaFoldDB" id="A0A1M7LVJ4"/>
<gene>
    <name evidence="2" type="ORF">SAMN05444266_111169</name>
</gene>
<keyword evidence="1" id="KW-0812">Transmembrane</keyword>
<evidence type="ECO:0000313" key="3">
    <source>
        <dbReference type="Proteomes" id="UP000184420"/>
    </source>
</evidence>
<name>A0A1M7LVJ4_9BACT</name>
<keyword evidence="1" id="KW-0472">Membrane</keyword>
<dbReference type="PANTHER" id="PTHR36974:SF1">
    <property type="entry name" value="DOXX FAMILY MEMBRANE PROTEIN"/>
    <property type="match status" value="1"/>
</dbReference>
<feature type="transmembrane region" description="Helical" evidence="1">
    <location>
        <begin position="90"/>
        <end position="109"/>
    </location>
</feature>
<dbReference type="OrthoDB" id="673526at2"/>
<dbReference type="RefSeq" id="WP_073086840.1">
    <property type="nucleotide sequence ID" value="NZ_FRBL01000011.1"/>
</dbReference>
<organism evidence="2 3">
    <name type="scientific">Chitinophaga jiangningensis</name>
    <dbReference type="NCBI Taxonomy" id="1419482"/>
    <lineage>
        <taxon>Bacteria</taxon>
        <taxon>Pseudomonadati</taxon>
        <taxon>Bacteroidota</taxon>
        <taxon>Chitinophagia</taxon>
        <taxon>Chitinophagales</taxon>
        <taxon>Chitinophagaceae</taxon>
        <taxon>Chitinophaga</taxon>
    </lineage>
</organism>
<sequence>MKPLLVLITTFFIALLALHFIHGGYEWAFAGRIAMAVMLFFTASAHFAFTKGMEMMMPPGIPFKKGLVYITGILEIMGGIGLLLPGWAHLTGICLIIFFLAVLPANIYAALKQVDYQKGTNNGNGIPYLWFRIPLQLLFIIWVYFSAVAV</sequence>
<feature type="transmembrane region" description="Helical" evidence="1">
    <location>
        <begin position="33"/>
        <end position="54"/>
    </location>
</feature>